<keyword evidence="1" id="KW-0175">Coiled coil</keyword>
<reference evidence="4 5" key="1">
    <citation type="journal article" date="2021" name="Pathogens">
        <title>Isolation and Characterization of Kingella bonacorsii sp. nov., A Novel Kingella Species Detected in a Stable Periodontitis Subject.</title>
        <authorList>
            <person name="Antezack A."/>
            <person name="Boxberger M."/>
            <person name="Rolland C."/>
            <person name="Monnet-Corti V."/>
            <person name="La Scola B."/>
        </authorList>
    </citation>
    <scope>NUCLEOTIDE SEQUENCE [LARGE SCALE GENOMIC DNA]</scope>
    <source>
        <strain evidence="4 5">Marseille-Q4569</strain>
    </source>
</reference>
<proteinExistence type="predicted"/>
<organism evidence="4 5">
    <name type="scientific">Kingella bonacorsii</name>
    <dbReference type="NCBI Taxonomy" id="2796361"/>
    <lineage>
        <taxon>Bacteria</taxon>
        <taxon>Pseudomonadati</taxon>
        <taxon>Pseudomonadota</taxon>
        <taxon>Betaproteobacteria</taxon>
        <taxon>Neisseriales</taxon>
        <taxon>Neisseriaceae</taxon>
        <taxon>Kingella</taxon>
    </lineage>
</organism>
<dbReference type="NCBIfam" id="NF041109">
    <property type="entry name" value="VF_TspB_C_term"/>
    <property type="match status" value="1"/>
</dbReference>
<evidence type="ECO:0000313" key="4">
    <source>
        <dbReference type="EMBL" id="MBK0396990.1"/>
    </source>
</evidence>
<keyword evidence="3" id="KW-0732">Signal</keyword>
<sequence>MKPKLLPVIALTASLLLAMSAAWADGAADGGDLNYDARIYNGKEYILTRPPSDADLTQSRPSNDQLRRHYANCYRNGAPFGTPTSTVLSTGQTSLWQGWYCPSTKPSPTPGSDTNPTPSPQPNPQPNPKPNPNNPKGCGSMVNGKWVEVPCDFDKKPNPVQPSDPTKPTPPDDPKIPTVPTVPTPTVPSNLDPELLKQLRQALEALSKAYQSKFNSLRDEAIGIKKRLANNLNDCVRMYQGKVYTECAESAIKSAQKQMEEVQKEIDITQAQMQKDFAELAKQIASVPNVSGISINIPSGSSSGSISINGGGNGDGSNGNGGGDGTGGSGGGGNGGGGTTNIYNNVVNHNTTINNNGGSGGGSGGGTGIGGNGSQQGGKDYSNALKEINNSLNNIEKQLSKGSNDKGNNDKGNDGKGNDANDGKGDKGNPDGKPDGNPDGDEKGETLSEYCKNNPNALACVKLGDKEEIDKAIAESKGKDKDGRPFGMGEHEIGIPQISRSHDFVESGVCPAPKQVMILGAMQEFSYQPMCDFASKIRPAVIVSAILLAFFIAQASISRA</sequence>
<comment type="caution">
    <text evidence="4">The sequence shown here is derived from an EMBL/GenBank/DDBJ whole genome shotgun (WGS) entry which is preliminary data.</text>
</comment>
<accession>A0ABS1BUN9</accession>
<dbReference type="InterPro" id="IPR008708">
    <property type="entry name" value="Neisseria_TspB"/>
</dbReference>
<feature type="compositionally biased region" description="Basic and acidic residues" evidence="2">
    <location>
        <begin position="403"/>
        <end position="446"/>
    </location>
</feature>
<dbReference type="RefSeq" id="WP_200523013.1">
    <property type="nucleotide sequence ID" value="NZ_JAEHNZ010000003.1"/>
</dbReference>
<feature type="compositionally biased region" description="Polar residues" evidence="2">
    <location>
        <begin position="104"/>
        <end position="113"/>
    </location>
</feature>
<feature type="chain" id="PRO_5046502113" description="Neisseria meningitidis TspB protein" evidence="3">
    <location>
        <begin position="25"/>
        <end position="560"/>
    </location>
</feature>
<feature type="compositionally biased region" description="Gly residues" evidence="2">
    <location>
        <begin position="309"/>
        <end position="333"/>
    </location>
</feature>
<keyword evidence="5" id="KW-1185">Reference proteome</keyword>
<feature type="region of interest" description="Disordered" evidence="2">
    <location>
        <begin position="306"/>
        <end position="333"/>
    </location>
</feature>
<evidence type="ECO:0000313" key="5">
    <source>
        <dbReference type="Proteomes" id="UP000614058"/>
    </source>
</evidence>
<feature type="signal peptide" evidence="3">
    <location>
        <begin position="1"/>
        <end position="24"/>
    </location>
</feature>
<name>A0ABS1BUN9_9NEIS</name>
<feature type="region of interest" description="Disordered" evidence="2">
    <location>
        <begin position="99"/>
        <end position="189"/>
    </location>
</feature>
<feature type="compositionally biased region" description="Pro residues" evidence="2">
    <location>
        <begin position="159"/>
        <end position="169"/>
    </location>
</feature>
<dbReference type="Proteomes" id="UP000614058">
    <property type="component" value="Unassembled WGS sequence"/>
</dbReference>
<dbReference type="Pfam" id="PF05616">
    <property type="entry name" value="Neisseria_TspB"/>
    <property type="match status" value="1"/>
</dbReference>
<feature type="coiled-coil region" evidence="1">
    <location>
        <begin position="245"/>
        <end position="279"/>
    </location>
</feature>
<feature type="compositionally biased region" description="Pro residues" evidence="2">
    <location>
        <begin position="117"/>
        <end position="133"/>
    </location>
</feature>
<evidence type="ECO:0000256" key="1">
    <source>
        <dbReference type="SAM" id="Coils"/>
    </source>
</evidence>
<evidence type="ECO:0000256" key="3">
    <source>
        <dbReference type="SAM" id="SignalP"/>
    </source>
</evidence>
<evidence type="ECO:0008006" key="6">
    <source>
        <dbReference type="Google" id="ProtNLM"/>
    </source>
</evidence>
<feature type="region of interest" description="Disordered" evidence="2">
    <location>
        <begin position="398"/>
        <end position="449"/>
    </location>
</feature>
<evidence type="ECO:0000256" key="2">
    <source>
        <dbReference type="SAM" id="MobiDB-lite"/>
    </source>
</evidence>
<dbReference type="EMBL" id="JAEHNZ010000003">
    <property type="protein sequence ID" value="MBK0396990.1"/>
    <property type="molecule type" value="Genomic_DNA"/>
</dbReference>
<gene>
    <name evidence="4" type="ORF">JDW22_10495</name>
</gene>
<protein>
    <recommendedName>
        <fullName evidence="6">Neisseria meningitidis TspB protein</fullName>
    </recommendedName>
</protein>